<dbReference type="InterPro" id="IPR003010">
    <property type="entry name" value="C-N_Hydrolase"/>
</dbReference>
<feature type="compositionally biased region" description="Basic and acidic residues" evidence="1">
    <location>
        <begin position="688"/>
        <end position="697"/>
    </location>
</feature>
<keyword evidence="3" id="KW-0378">Hydrolase</keyword>
<feature type="compositionally biased region" description="Polar residues" evidence="1">
    <location>
        <begin position="704"/>
        <end position="714"/>
    </location>
</feature>
<dbReference type="Gene3D" id="3.60.110.10">
    <property type="entry name" value="Carbon-nitrogen hydrolase"/>
    <property type="match status" value="1"/>
</dbReference>
<feature type="region of interest" description="Disordered" evidence="1">
    <location>
        <begin position="233"/>
        <end position="277"/>
    </location>
</feature>
<evidence type="ECO:0000313" key="4">
    <source>
        <dbReference type="Proteomes" id="UP000683000"/>
    </source>
</evidence>
<dbReference type="InterPro" id="IPR036526">
    <property type="entry name" value="C-N_Hydrolase_sf"/>
</dbReference>
<keyword evidence="4" id="KW-1185">Reference proteome</keyword>
<proteinExistence type="predicted"/>
<dbReference type="PANTHER" id="PTHR11750">
    <property type="entry name" value="PROTEIN N-TERMINAL AMIDASE"/>
    <property type="match status" value="1"/>
</dbReference>
<dbReference type="PROSITE" id="PS50263">
    <property type="entry name" value="CN_HYDROLASE"/>
    <property type="match status" value="1"/>
</dbReference>
<evidence type="ECO:0000259" key="2">
    <source>
        <dbReference type="PROSITE" id="PS50263"/>
    </source>
</evidence>
<accession>A0A8I3A4X6</accession>
<gene>
    <name evidence="3" type="ORF">JVT61DRAFT_11358</name>
</gene>
<feature type="region of interest" description="Disordered" evidence="1">
    <location>
        <begin position="678"/>
        <end position="717"/>
    </location>
</feature>
<organism evidence="3 4">
    <name type="scientific">Boletus reticuloceps</name>
    <dbReference type="NCBI Taxonomy" id="495285"/>
    <lineage>
        <taxon>Eukaryota</taxon>
        <taxon>Fungi</taxon>
        <taxon>Dikarya</taxon>
        <taxon>Basidiomycota</taxon>
        <taxon>Agaricomycotina</taxon>
        <taxon>Agaricomycetes</taxon>
        <taxon>Agaricomycetidae</taxon>
        <taxon>Boletales</taxon>
        <taxon>Boletineae</taxon>
        <taxon>Boletaceae</taxon>
        <taxon>Boletoideae</taxon>
        <taxon>Boletus</taxon>
    </lineage>
</organism>
<dbReference type="PANTHER" id="PTHR11750:SF26">
    <property type="entry name" value="PROTEIN N-TERMINAL AMIDASE"/>
    <property type="match status" value="1"/>
</dbReference>
<feature type="compositionally biased region" description="Acidic residues" evidence="1">
    <location>
        <begin position="234"/>
        <end position="244"/>
    </location>
</feature>
<dbReference type="Pfam" id="PF00795">
    <property type="entry name" value="CN_hydrolase"/>
    <property type="match status" value="1"/>
</dbReference>
<dbReference type="GO" id="GO:0030163">
    <property type="term" value="P:protein catabolic process"/>
    <property type="evidence" value="ECO:0007669"/>
    <property type="project" value="TreeGrafter"/>
</dbReference>
<sequence>MNLSYSRLAITHIMASSWLRVAVVQFAPKIGEVHANIAKAHELCRGLTPRSVDLVCFPEMIFTGYMFPDAPSIAPHLEHPQTGPTASFCSELARRLQCVVVAGFPERLEFPLSEPSASSPSALAPVSDSPTHPLIGANAANLYGPTGHLLHTYHKSNLFPTDRTWARPGHGFTALDLPTPLGRTAVAICNDVNVTAGEAWTSLESGPYELAGWCLRERVRVLVVLNAWLRPEDGGMEGVEEDERGDGNADADAGPGGLEGKRVQRTGEEDGEDGKEPNWDVLNYWAMRLRPLWAAKDVDHEMGTRSSSSGTWADTAPSDSDEQQHVVVIVCNRCGRERGKTFVGSSSMFAMRPGSIKPGLLHVMGEREEGVGVWTVRIGSQLLLFFRIRDVFSIPQIVARRIIKAMTANSQDGVLNMARTRLQAPVHSPLANDRDSDRQSAYRPPTLRISLGTLKGGKKKSNRGKACQANPNDGRCLITCLVEPIDVAHIVAPATETRLLTKLEYVWEKGYCKLNVNTRYNLLHLRSDWHDLYDRFRWMLIPQAEILRKMYVIYVVQKHKTHDLDKLFKDMSSTYKYYVLPSPTLTNPICRFPDVDNMEYHQHFSPPYVGLGAIESHVHPHYVIFNTGQNLRHHTPAPFDLLELLTQITSIKDAAESLRTIQKLYTLWTEVDVPAGFSNLPSPSKQGHPLEQDHPPEQEPPLPSTSFTPRTPQKTPACREPLTLSCIFFYR</sequence>
<evidence type="ECO:0000313" key="3">
    <source>
        <dbReference type="EMBL" id="KAG6370563.1"/>
    </source>
</evidence>
<feature type="domain" description="CN hydrolase" evidence="2">
    <location>
        <begin position="19"/>
        <end position="378"/>
    </location>
</feature>
<dbReference type="SUPFAM" id="SSF56317">
    <property type="entry name" value="Carbon-nitrogen hydrolase"/>
    <property type="match status" value="1"/>
</dbReference>
<dbReference type="OrthoDB" id="201515at2759"/>
<reference evidence="3" key="1">
    <citation type="submission" date="2021-03" db="EMBL/GenBank/DDBJ databases">
        <title>Evolutionary innovations through gain and loss of genes in the ectomycorrhizal Boletales.</title>
        <authorList>
            <person name="Wu G."/>
            <person name="Miyauchi S."/>
            <person name="Morin E."/>
            <person name="Yang Z.-L."/>
            <person name="Xu J."/>
            <person name="Martin F.M."/>
        </authorList>
    </citation>
    <scope>NUCLEOTIDE SEQUENCE</scope>
    <source>
        <strain evidence="3">BR01</strain>
    </source>
</reference>
<dbReference type="InterPro" id="IPR039703">
    <property type="entry name" value="Nta1"/>
</dbReference>
<comment type="caution">
    <text evidence="3">The sequence shown here is derived from an EMBL/GenBank/DDBJ whole genome shotgun (WGS) entry which is preliminary data.</text>
</comment>
<dbReference type="GO" id="GO:0070773">
    <property type="term" value="F:protein-N-terminal glutamine amidohydrolase activity"/>
    <property type="evidence" value="ECO:0007669"/>
    <property type="project" value="InterPro"/>
</dbReference>
<dbReference type="EMBL" id="JAGFBS010000048">
    <property type="protein sequence ID" value="KAG6370563.1"/>
    <property type="molecule type" value="Genomic_DNA"/>
</dbReference>
<dbReference type="Proteomes" id="UP000683000">
    <property type="component" value="Unassembled WGS sequence"/>
</dbReference>
<dbReference type="GO" id="GO:0008418">
    <property type="term" value="F:protein-N-terminal asparagine amidohydrolase activity"/>
    <property type="evidence" value="ECO:0007669"/>
    <property type="project" value="InterPro"/>
</dbReference>
<dbReference type="AlphaFoldDB" id="A0A8I3A4X6"/>
<feature type="compositionally biased region" description="Basic and acidic residues" evidence="1">
    <location>
        <begin position="259"/>
        <end position="277"/>
    </location>
</feature>
<protein>
    <submittedName>
        <fullName evidence="3">Carbon-nitrogen hydrolase</fullName>
    </submittedName>
</protein>
<evidence type="ECO:0000256" key="1">
    <source>
        <dbReference type="SAM" id="MobiDB-lite"/>
    </source>
</evidence>
<name>A0A8I3A4X6_9AGAM</name>